<organism evidence="3 4">
    <name type="scientific">Zobellia amurskyensis</name>
    <dbReference type="NCBI Taxonomy" id="248905"/>
    <lineage>
        <taxon>Bacteria</taxon>
        <taxon>Pseudomonadati</taxon>
        <taxon>Bacteroidota</taxon>
        <taxon>Flavobacteriia</taxon>
        <taxon>Flavobacteriales</taxon>
        <taxon>Flavobacteriaceae</taxon>
        <taxon>Zobellia</taxon>
    </lineage>
</organism>
<dbReference type="PROSITE" id="PS50213">
    <property type="entry name" value="FAS1"/>
    <property type="match status" value="1"/>
</dbReference>
<keyword evidence="4" id="KW-1185">Reference proteome</keyword>
<dbReference type="InterPro" id="IPR000782">
    <property type="entry name" value="FAS1_domain"/>
</dbReference>
<dbReference type="GO" id="GO:0030198">
    <property type="term" value="P:extracellular matrix organization"/>
    <property type="evidence" value="ECO:0007669"/>
    <property type="project" value="TreeGrafter"/>
</dbReference>
<feature type="chain" id="PRO_5030709749" evidence="1">
    <location>
        <begin position="22"/>
        <end position="187"/>
    </location>
</feature>
<accession>A0A7X2ZRX9</accession>
<dbReference type="PANTHER" id="PTHR10900">
    <property type="entry name" value="PERIOSTIN-RELATED"/>
    <property type="match status" value="1"/>
</dbReference>
<dbReference type="InterPro" id="IPR036378">
    <property type="entry name" value="FAS1_dom_sf"/>
</dbReference>
<dbReference type="SUPFAM" id="SSF82153">
    <property type="entry name" value="FAS1 domain"/>
    <property type="match status" value="1"/>
</dbReference>
<keyword evidence="1" id="KW-0732">Signal</keyword>
<dbReference type="InterPro" id="IPR050904">
    <property type="entry name" value="Adhesion/Biosynth-related"/>
</dbReference>
<gene>
    <name evidence="3" type="ORF">D9O36_05370</name>
</gene>
<proteinExistence type="predicted"/>
<dbReference type="GO" id="GO:0005615">
    <property type="term" value="C:extracellular space"/>
    <property type="evidence" value="ECO:0007669"/>
    <property type="project" value="TreeGrafter"/>
</dbReference>
<dbReference type="Pfam" id="PF02469">
    <property type="entry name" value="Fasciclin"/>
    <property type="match status" value="1"/>
</dbReference>
<name>A0A7X2ZRX9_9FLAO</name>
<dbReference type="Gene3D" id="2.30.180.10">
    <property type="entry name" value="FAS1 domain"/>
    <property type="match status" value="1"/>
</dbReference>
<dbReference type="RefSeq" id="WP_038232502.1">
    <property type="nucleotide sequence ID" value="NZ_RCNR01000007.1"/>
</dbReference>
<dbReference type="GO" id="GO:0031012">
    <property type="term" value="C:extracellular matrix"/>
    <property type="evidence" value="ECO:0007669"/>
    <property type="project" value="TreeGrafter"/>
</dbReference>
<dbReference type="PANTHER" id="PTHR10900:SF77">
    <property type="entry name" value="FI19380P1"/>
    <property type="match status" value="1"/>
</dbReference>
<evidence type="ECO:0000259" key="2">
    <source>
        <dbReference type="PROSITE" id="PS50213"/>
    </source>
</evidence>
<evidence type="ECO:0000313" key="4">
    <source>
        <dbReference type="Proteomes" id="UP000540519"/>
    </source>
</evidence>
<sequence>MKYLTKVLSCALFFAFLSLTAQEGVRKSSPTYNKTEAKKSIVNSTATSKNHQTLLAVMKATDLEDLLDHAGPFTVFAPSDLAFQKIAGKSVEYLLDPENRKELKDLLTYHIVAGHITASKILKAMCRGEGKATFTTVQGDIITATMKGVDIILNDSFGNTATIVVADSKQRNGVIHEIDSVILPGKI</sequence>
<comment type="caution">
    <text evidence="3">The sequence shown here is derived from an EMBL/GenBank/DDBJ whole genome shotgun (WGS) entry which is preliminary data.</text>
</comment>
<dbReference type="EMBL" id="RCNR01000007">
    <property type="protein sequence ID" value="MUH35263.1"/>
    <property type="molecule type" value="Genomic_DNA"/>
</dbReference>
<dbReference type="GO" id="GO:0007155">
    <property type="term" value="P:cell adhesion"/>
    <property type="evidence" value="ECO:0007669"/>
    <property type="project" value="TreeGrafter"/>
</dbReference>
<evidence type="ECO:0000256" key="1">
    <source>
        <dbReference type="SAM" id="SignalP"/>
    </source>
</evidence>
<protein>
    <submittedName>
        <fullName evidence="3">Fasciclin domain-containing protein</fullName>
    </submittedName>
</protein>
<feature type="signal peptide" evidence="1">
    <location>
        <begin position="1"/>
        <end position="21"/>
    </location>
</feature>
<dbReference type="OrthoDB" id="9800666at2"/>
<dbReference type="GO" id="GO:0050839">
    <property type="term" value="F:cell adhesion molecule binding"/>
    <property type="evidence" value="ECO:0007669"/>
    <property type="project" value="TreeGrafter"/>
</dbReference>
<reference evidence="3 4" key="1">
    <citation type="journal article" date="2019" name="Mar. Drugs">
        <title>Comparative Genomics and CAZyme Genome Repertoires of Marine Zobellia amurskyensis KMM 3526(T) and Zobellia laminariae KMM 3676(T).</title>
        <authorList>
            <person name="Chernysheva N."/>
            <person name="Bystritskaya E."/>
            <person name="Stenkova A."/>
            <person name="Golovkin I."/>
            <person name="Nedashkovskaya O."/>
            <person name="Isaeva M."/>
        </authorList>
    </citation>
    <scope>NUCLEOTIDE SEQUENCE [LARGE SCALE GENOMIC DNA]</scope>
    <source>
        <strain evidence="3 4">KMM 3526</strain>
    </source>
</reference>
<feature type="domain" description="FAS1" evidence="2">
    <location>
        <begin position="38"/>
        <end position="182"/>
    </location>
</feature>
<dbReference type="Proteomes" id="UP000540519">
    <property type="component" value="Unassembled WGS sequence"/>
</dbReference>
<dbReference type="FunFam" id="2.30.180.10:FF:000032">
    <property type="entry name" value="Fasciclin domain-containing protein, putative"/>
    <property type="match status" value="1"/>
</dbReference>
<evidence type="ECO:0000313" key="3">
    <source>
        <dbReference type="EMBL" id="MUH35263.1"/>
    </source>
</evidence>
<dbReference type="AlphaFoldDB" id="A0A7X2ZRX9"/>
<dbReference type="SMART" id="SM00554">
    <property type="entry name" value="FAS1"/>
    <property type="match status" value="1"/>
</dbReference>